<dbReference type="Proteomes" id="UP000254866">
    <property type="component" value="Unassembled WGS sequence"/>
</dbReference>
<gene>
    <name evidence="1" type="ORF">BP5553_05948</name>
</gene>
<keyword evidence="2" id="KW-1185">Reference proteome</keyword>
<proteinExistence type="predicted"/>
<comment type="caution">
    <text evidence="1">The sequence shown here is derived from an EMBL/GenBank/DDBJ whole genome shotgun (WGS) entry which is preliminary data.</text>
</comment>
<evidence type="ECO:0000313" key="1">
    <source>
        <dbReference type="EMBL" id="RDL36596.1"/>
    </source>
</evidence>
<evidence type="ECO:0000313" key="2">
    <source>
        <dbReference type="Proteomes" id="UP000254866"/>
    </source>
</evidence>
<sequence>MASFSLPGGSNIDYPTLHESLSLQHSGTPLQLHQMPPKHQDQYNLNRILPSYLPKYMAGSHSLFREFPYKQQQVGASSSTPLAIQGQITNSAFYASNCTLPSVMDFPGAKHRKKSTRQLAHA</sequence>
<accession>A0A370TM49</accession>
<dbReference type="GeneID" id="43598797"/>
<dbReference type="RefSeq" id="XP_031869252.1">
    <property type="nucleotide sequence ID" value="XM_032014571.1"/>
</dbReference>
<dbReference type="EMBL" id="NPIC01000004">
    <property type="protein sequence ID" value="RDL36596.1"/>
    <property type="molecule type" value="Genomic_DNA"/>
</dbReference>
<organism evidence="1 2">
    <name type="scientific">Venustampulla echinocandica</name>
    <dbReference type="NCBI Taxonomy" id="2656787"/>
    <lineage>
        <taxon>Eukaryota</taxon>
        <taxon>Fungi</taxon>
        <taxon>Dikarya</taxon>
        <taxon>Ascomycota</taxon>
        <taxon>Pezizomycotina</taxon>
        <taxon>Leotiomycetes</taxon>
        <taxon>Helotiales</taxon>
        <taxon>Pleuroascaceae</taxon>
        <taxon>Venustampulla</taxon>
    </lineage>
</organism>
<dbReference type="AlphaFoldDB" id="A0A370TM49"/>
<protein>
    <submittedName>
        <fullName evidence="1">Uncharacterized protein</fullName>
    </submittedName>
</protein>
<name>A0A370TM49_9HELO</name>
<reference evidence="1 2" key="1">
    <citation type="journal article" date="2018" name="IMA Fungus">
        <title>IMA Genome-F 9: Draft genome sequence of Annulohypoxylon stygium, Aspergillus mulundensis, Berkeleyomyces basicola (syn. Thielaviopsis basicola), Ceratocystis smalleyi, two Cercospora beticola strains, Coleophoma cylindrospora, Fusarium fracticaudum, Phialophora cf. hyalina, and Morchella septimelata.</title>
        <authorList>
            <person name="Wingfield B.D."/>
            <person name="Bills G.F."/>
            <person name="Dong Y."/>
            <person name="Huang W."/>
            <person name="Nel W.J."/>
            <person name="Swalarsk-Parry B.S."/>
            <person name="Vaghefi N."/>
            <person name="Wilken P.M."/>
            <person name="An Z."/>
            <person name="de Beer Z.W."/>
            <person name="De Vos L."/>
            <person name="Chen L."/>
            <person name="Duong T.A."/>
            <person name="Gao Y."/>
            <person name="Hammerbacher A."/>
            <person name="Kikkert J.R."/>
            <person name="Li Y."/>
            <person name="Li H."/>
            <person name="Li K."/>
            <person name="Li Q."/>
            <person name="Liu X."/>
            <person name="Ma X."/>
            <person name="Naidoo K."/>
            <person name="Pethybridge S.J."/>
            <person name="Sun J."/>
            <person name="Steenkamp E.T."/>
            <person name="van der Nest M.A."/>
            <person name="van Wyk S."/>
            <person name="Wingfield M.J."/>
            <person name="Xiong C."/>
            <person name="Yue Q."/>
            <person name="Zhang X."/>
        </authorList>
    </citation>
    <scope>NUCLEOTIDE SEQUENCE [LARGE SCALE GENOMIC DNA]</scope>
    <source>
        <strain evidence="1 2">BP 5553</strain>
    </source>
</reference>